<dbReference type="PANTHER" id="PTHR10801:SF0">
    <property type="entry name" value="DELTA(24)-STEROL REDUCTASE"/>
    <property type="match status" value="1"/>
</dbReference>
<dbReference type="SUPFAM" id="SSF56176">
    <property type="entry name" value="FAD-binding/transporter-associated domain-like"/>
    <property type="match status" value="1"/>
</dbReference>
<evidence type="ECO:0000256" key="3">
    <source>
        <dbReference type="ARBA" id="ARBA00022692"/>
    </source>
</evidence>
<dbReference type="FunFam" id="3.30.465.10:FF:000012">
    <property type="entry name" value="delta(24)-sterol reductase isoform X1"/>
    <property type="match status" value="1"/>
</dbReference>
<keyword evidence="5" id="KW-0560">Oxidoreductase</keyword>
<dbReference type="EC" id="1.3.1.72" evidence="2"/>
<dbReference type="GO" id="GO:0050614">
    <property type="term" value="F:Delta24-sterol reductase activity"/>
    <property type="evidence" value="ECO:0007669"/>
    <property type="project" value="UniProtKB-EC"/>
</dbReference>
<evidence type="ECO:0000256" key="5">
    <source>
        <dbReference type="ARBA" id="ARBA00023002"/>
    </source>
</evidence>
<reference evidence="9 10" key="1">
    <citation type="journal article" date="2014" name="Nat. Commun.">
        <title>Klebsormidium flaccidum genome reveals primary factors for plant terrestrial adaptation.</title>
        <authorList>
            <person name="Hori K."/>
            <person name="Maruyama F."/>
            <person name="Fujisawa T."/>
            <person name="Togashi T."/>
            <person name="Yamamoto N."/>
            <person name="Seo M."/>
            <person name="Sato S."/>
            <person name="Yamada T."/>
            <person name="Mori H."/>
            <person name="Tajima N."/>
            <person name="Moriyama T."/>
            <person name="Ikeuchi M."/>
            <person name="Watanabe M."/>
            <person name="Wada H."/>
            <person name="Kobayashi K."/>
            <person name="Saito M."/>
            <person name="Masuda T."/>
            <person name="Sasaki-Sekimoto Y."/>
            <person name="Mashiguchi K."/>
            <person name="Awai K."/>
            <person name="Shimojima M."/>
            <person name="Masuda S."/>
            <person name="Iwai M."/>
            <person name="Nobusawa T."/>
            <person name="Narise T."/>
            <person name="Kondo S."/>
            <person name="Saito H."/>
            <person name="Sato R."/>
            <person name="Murakawa M."/>
            <person name="Ihara Y."/>
            <person name="Oshima-Yamada Y."/>
            <person name="Ohtaka K."/>
            <person name="Satoh M."/>
            <person name="Sonobe K."/>
            <person name="Ishii M."/>
            <person name="Ohtani R."/>
            <person name="Kanamori-Sato M."/>
            <person name="Honoki R."/>
            <person name="Miyazaki D."/>
            <person name="Mochizuki H."/>
            <person name="Umetsu J."/>
            <person name="Higashi K."/>
            <person name="Shibata D."/>
            <person name="Kamiya Y."/>
            <person name="Sato N."/>
            <person name="Nakamura Y."/>
            <person name="Tabata S."/>
            <person name="Ida S."/>
            <person name="Kurokawa K."/>
            <person name="Ohta H."/>
        </authorList>
    </citation>
    <scope>NUCLEOTIDE SEQUENCE [LARGE SCALE GENOMIC DNA]</scope>
    <source>
        <strain evidence="9 10">NIES-2285</strain>
    </source>
</reference>
<name>A0A1Y1IPX3_KLENI</name>
<gene>
    <name evidence="9" type="ORF">KFL_006720040</name>
</gene>
<accession>A0A1Y1IPX3</accession>
<dbReference type="GO" id="GO:0005737">
    <property type="term" value="C:cytoplasm"/>
    <property type="evidence" value="ECO:0000318"/>
    <property type="project" value="GO_Central"/>
</dbReference>
<dbReference type="Proteomes" id="UP000054558">
    <property type="component" value="Unassembled WGS sequence"/>
</dbReference>
<dbReference type="STRING" id="105231.A0A1Y1IPX3"/>
<evidence type="ECO:0000256" key="2">
    <source>
        <dbReference type="ARBA" id="ARBA00012405"/>
    </source>
</evidence>
<evidence type="ECO:0000313" key="9">
    <source>
        <dbReference type="EMBL" id="GAQ90677.1"/>
    </source>
</evidence>
<dbReference type="EMBL" id="DF237621">
    <property type="protein sequence ID" value="GAQ90677.1"/>
    <property type="molecule type" value="Genomic_DNA"/>
</dbReference>
<proteinExistence type="predicted"/>
<keyword evidence="4 7" id="KW-1133">Transmembrane helix</keyword>
<evidence type="ECO:0000256" key="1">
    <source>
        <dbReference type="ARBA" id="ARBA00004167"/>
    </source>
</evidence>
<dbReference type="GO" id="GO:0016020">
    <property type="term" value="C:membrane"/>
    <property type="evidence" value="ECO:0007669"/>
    <property type="project" value="UniProtKB-SubCell"/>
</dbReference>
<feature type="transmembrane region" description="Helical" evidence="7">
    <location>
        <begin position="22"/>
        <end position="42"/>
    </location>
</feature>
<dbReference type="AlphaFoldDB" id="A0A1Y1IPX3"/>
<keyword evidence="3 7" id="KW-0812">Transmembrane</keyword>
<dbReference type="InterPro" id="IPR016169">
    <property type="entry name" value="FAD-bd_PCMH_sub2"/>
</dbReference>
<sequence>MADSSRTPLVAPRKAPKSWVDFAVMFRWMIVVPIVLPISFAFECRKRIRDWYSRRRSYESKEAEHQKNVETVQKRLRSRNASKDGLVCTARKPWLSVSMRNQDYKRARRFEVDLSDFRHILNIDKERLVARVEPFVSMAQLSAATVPMGLALAVVPELDDLTVGGLINGYGIEGSSHIYGLFQDIVLAYEIVLGDGTLVRATADNEYSDLYYAIPWSQGTLGMLVAAELQLIEIKPYMKVTYQPVRGSLREMGQAYWDCFCPRDGDQDNPEKVPDFVEGMIYTKNTGVMMTGDYVDAKEAKAHWGQVNECGWWYKPWFYQHAASALKRGEFVEYIPTRQWYHRHTRSLYWEGKLILPFGDNFLFRFFFGWMMPPKVSFLKLTQGDAIRNYYHERHMCQDMLVPVYRVGEALELNEREFEVYPIWLCPHRLYKVPQKGVMVTPEPGYEKHKRPGDTAAAQMYTDIGLYYAPGPVLRGEVYDGVSACKRMEQWLIQNHSFQALYAVTELTEKDFWVMFDQTLYRNCRVKYKAQGTFMGVYYKSAKGRKSEADVLREEKAAAEKERIQEV</sequence>
<evidence type="ECO:0000256" key="4">
    <source>
        <dbReference type="ARBA" id="ARBA00022989"/>
    </source>
</evidence>
<organism evidence="9 10">
    <name type="scientific">Klebsormidium nitens</name>
    <name type="common">Green alga</name>
    <name type="synonym">Ulothrix nitens</name>
    <dbReference type="NCBI Taxonomy" id="105231"/>
    <lineage>
        <taxon>Eukaryota</taxon>
        <taxon>Viridiplantae</taxon>
        <taxon>Streptophyta</taxon>
        <taxon>Klebsormidiophyceae</taxon>
        <taxon>Klebsormidiales</taxon>
        <taxon>Klebsormidiaceae</taxon>
        <taxon>Klebsormidium</taxon>
    </lineage>
</organism>
<evidence type="ECO:0000256" key="7">
    <source>
        <dbReference type="SAM" id="Phobius"/>
    </source>
</evidence>
<evidence type="ECO:0000313" key="10">
    <source>
        <dbReference type="Proteomes" id="UP000054558"/>
    </source>
</evidence>
<dbReference type="PROSITE" id="PS51387">
    <property type="entry name" value="FAD_PCMH"/>
    <property type="match status" value="1"/>
</dbReference>
<dbReference type="InterPro" id="IPR016166">
    <property type="entry name" value="FAD-bd_PCMH"/>
</dbReference>
<keyword evidence="6 7" id="KW-0472">Membrane</keyword>
<dbReference type="OrthoDB" id="415825at2759"/>
<dbReference type="InterPro" id="IPR006094">
    <property type="entry name" value="Oxid_FAD_bind_N"/>
</dbReference>
<keyword evidence="10" id="KW-1185">Reference proteome</keyword>
<dbReference type="OMA" id="WVGRSAF"/>
<dbReference type="Gene3D" id="3.30.465.10">
    <property type="match status" value="1"/>
</dbReference>
<protein>
    <recommendedName>
        <fullName evidence="2">Delta(24)-sterol reductase</fullName>
        <ecNumber evidence="2">1.3.1.72</ecNumber>
    </recommendedName>
</protein>
<evidence type="ECO:0000256" key="6">
    <source>
        <dbReference type="ARBA" id="ARBA00023136"/>
    </source>
</evidence>
<evidence type="ECO:0000259" key="8">
    <source>
        <dbReference type="PROSITE" id="PS51387"/>
    </source>
</evidence>
<feature type="domain" description="FAD-binding PCMH-type" evidence="8">
    <location>
        <begin position="56"/>
        <end position="234"/>
    </location>
</feature>
<dbReference type="GO" id="GO:0008202">
    <property type="term" value="P:steroid metabolic process"/>
    <property type="evidence" value="ECO:0000318"/>
    <property type="project" value="GO_Central"/>
</dbReference>
<comment type="subcellular location">
    <subcellularLocation>
        <location evidence="1">Membrane</location>
        <topology evidence="1">Single-pass membrane protein</topology>
    </subcellularLocation>
</comment>
<dbReference type="InterPro" id="IPR040165">
    <property type="entry name" value="Diminuto-like"/>
</dbReference>
<dbReference type="InterPro" id="IPR036318">
    <property type="entry name" value="FAD-bd_PCMH-like_sf"/>
</dbReference>
<dbReference type="GO" id="GO:0071949">
    <property type="term" value="F:FAD binding"/>
    <property type="evidence" value="ECO:0007669"/>
    <property type="project" value="InterPro"/>
</dbReference>
<dbReference type="GO" id="GO:0016628">
    <property type="term" value="F:oxidoreductase activity, acting on the CH-CH group of donors, NAD or NADP as acceptor"/>
    <property type="evidence" value="ECO:0000318"/>
    <property type="project" value="GO_Central"/>
</dbReference>
<dbReference type="PANTHER" id="PTHR10801">
    <property type="entry name" value="24-DEHYDROCHOLESTEROL REDUCTASE"/>
    <property type="match status" value="1"/>
</dbReference>
<dbReference type="Pfam" id="PF01565">
    <property type="entry name" value="FAD_binding_4"/>
    <property type="match status" value="1"/>
</dbReference>